<sequence>DMVQRLGSIYESYVSKVTNIDNIYLIAASLKDRKPQCIVATASTTTKDNEVKHVVKECTNSSVVKFTRPKVFYEYFCSKGAIDINNQ</sequence>
<keyword evidence="2" id="KW-1185">Reference proteome</keyword>
<organism evidence="1 2">
    <name type="scientific">Dentiscutata heterogama</name>
    <dbReference type="NCBI Taxonomy" id="1316150"/>
    <lineage>
        <taxon>Eukaryota</taxon>
        <taxon>Fungi</taxon>
        <taxon>Fungi incertae sedis</taxon>
        <taxon>Mucoromycota</taxon>
        <taxon>Glomeromycotina</taxon>
        <taxon>Glomeromycetes</taxon>
        <taxon>Diversisporales</taxon>
        <taxon>Gigasporaceae</taxon>
        <taxon>Dentiscutata</taxon>
    </lineage>
</organism>
<accession>A0ACA9PKG5</accession>
<feature type="non-terminal residue" evidence="1">
    <location>
        <position position="1"/>
    </location>
</feature>
<dbReference type="Proteomes" id="UP000789702">
    <property type="component" value="Unassembled WGS sequence"/>
</dbReference>
<reference evidence="1" key="1">
    <citation type="submission" date="2021-06" db="EMBL/GenBank/DDBJ databases">
        <authorList>
            <person name="Kallberg Y."/>
            <person name="Tangrot J."/>
            <person name="Rosling A."/>
        </authorList>
    </citation>
    <scope>NUCLEOTIDE SEQUENCE</scope>
    <source>
        <strain evidence="1">IL203A</strain>
    </source>
</reference>
<proteinExistence type="predicted"/>
<gene>
    <name evidence="1" type="ORF">DHETER_LOCUS12376</name>
</gene>
<evidence type="ECO:0000313" key="2">
    <source>
        <dbReference type="Proteomes" id="UP000789702"/>
    </source>
</evidence>
<comment type="caution">
    <text evidence="1">The sequence shown here is derived from an EMBL/GenBank/DDBJ whole genome shotgun (WGS) entry which is preliminary data.</text>
</comment>
<evidence type="ECO:0000313" key="1">
    <source>
        <dbReference type="EMBL" id="CAG8713129.1"/>
    </source>
</evidence>
<protein>
    <submittedName>
        <fullName evidence="1">16650_t:CDS:1</fullName>
    </submittedName>
</protein>
<name>A0ACA9PKG5_9GLOM</name>
<feature type="non-terminal residue" evidence="1">
    <location>
        <position position="87"/>
    </location>
</feature>
<dbReference type="EMBL" id="CAJVPU010030190">
    <property type="protein sequence ID" value="CAG8713129.1"/>
    <property type="molecule type" value="Genomic_DNA"/>
</dbReference>